<dbReference type="RefSeq" id="XP_014663469.1">
    <property type="nucleotide sequence ID" value="XM_014807983.1"/>
</dbReference>
<dbReference type="SUPFAM" id="SSF54928">
    <property type="entry name" value="RNA-binding domain, RBD"/>
    <property type="match status" value="2"/>
</dbReference>
<keyword evidence="8" id="KW-1185">Reference proteome</keyword>
<dbReference type="SMART" id="SM00360">
    <property type="entry name" value="RRM"/>
    <property type="match status" value="2"/>
</dbReference>
<dbReference type="Proteomes" id="UP000695022">
    <property type="component" value="Unplaced"/>
</dbReference>
<evidence type="ECO:0000313" key="9">
    <source>
        <dbReference type="RefSeq" id="XP_014663469.1"/>
    </source>
</evidence>
<reference evidence="9" key="1">
    <citation type="submission" date="2025-08" db="UniProtKB">
        <authorList>
            <consortium name="RefSeq"/>
        </authorList>
    </citation>
    <scope>IDENTIFICATION</scope>
</reference>
<feature type="compositionally biased region" description="Low complexity" evidence="6">
    <location>
        <begin position="356"/>
        <end position="369"/>
    </location>
</feature>
<dbReference type="GeneID" id="106806130"/>
<organism evidence="8 9">
    <name type="scientific">Priapulus caudatus</name>
    <name type="common">Priapulid worm</name>
    <dbReference type="NCBI Taxonomy" id="37621"/>
    <lineage>
        <taxon>Eukaryota</taxon>
        <taxon>Metazoa</taxon>
        <taxon>Ecdysozoa</taxon>
        <taxon>Scalidophora</taxon>
        <taxon>Priapulida</taxon>
        <taxon>Priapulimorpha</taxon>
        <taxon>Priapulimorphida</taxon>
        <taxon>Priapulidae</taxon>
        <taxon>Priapulus</taxon>
    </lineage>
</organism>
<gene>
    <name evidence="9" type="primary">LOC106806130</name>
</gene>
<evidence type="ECO:0000256" key="2">
    <source>
        <dbReference type="ARBA" id="ARBA00022490"/>
    </source>
</evidence>
<feature type="domain" description="RRM" evidence="7">
    <location>
        <begin position="105"/>
        <end position="182"/>
    </location>
</feature>
<evidence type="ECO:0000256" key="4">
    <source>
        <dbReference type="ARBA" id="ARBA00022884"/>
    </source>
</evidence>
<dbReference type="PANTHER" id="PTHR48032">
    <property type="entry name" value="RNA-BINDING PROTEIN MUSASHI HOMOLOG RBP6"/>
    <property type="match status" value="1"/>
</dbReference>
<dbReference type="InterPro" id="IPR035979">
    <property type="entry name" value="RBD_domain_sf"/>
</dbReference>
<evidence type="ECO:0000256" key="3">
    <source>
        <dbReference type="ARBA" id="ARBA00022737"/>
    </source>
</evidence>
<proteinExistence type="predicted"/>
<dbReference type="InterPro" id="IPR000504">
    <property type="entry name" value="RRM_dom"/>
</dbReference>
<dbReference type="Pfam" id="PF00076">
    <property type="entry name" value="RRM_1"/>
    <property type="match status" value="2"/>
</dbReference>
<dbReference type="PROSITE" id="PS50102">
    <property type="entry name" value="RRM"/>
    <property type="match status" value="2"/>
</dbReference>
<evidence type="ECO:0000256" key="6">
    <source>
        <dbReference type="SAM" id="MobiDB-lite"/>
    </source>
</evidence>
<comment type="subcellular location">
    <subcellularLocation>
        <location evidence="1">Cytoplasm</location>
    </subcellularLocation>
</comment>
<feature type="compositionally biased region" description="Gly residues" evidence="6">
    <location>
        <begin position="186"/>
        <end position="202"/>
    </location>
</feature>
<keyword evidence="2" id="KW-0963">Cytoplasm</keyword>
<evidence type="ECO:0000313" key="8">
    <source>
        <dbReference type="Proteomes" id="UP000695022"/>
    </source>
</evidence>
<feature type="region of interest" description="Disordered" evidence="6">
    <location>
        <begin position="290"/>
        <end position="448"/>
    </location>
</feature>
<feature type="region of interest" description="Disordered" evidence="6">
    <location>
        <begin position="175"/>
        <end position="206"/>
    </location>
</feature>
<protein>
    <submittedName>
        <fullName evidence="9">DAZ-associated protein 1-like isoform X1</fullName>
    </submittedName>
</protein>
<keyword evidence="3" id="KW-0677">Repeat</keyword>
<feature type="compositionally biased region" description="Polar residues" evidence="6">
    <location>
        <begin position="401"/>
        <end position="425"/>
    </location>
</feature>
<dbReference type="InterPro" id="IPR012677">
    <property type="entry name" value="Nucleotide-bd_a/b_plait_sf"/>
</dbReference>
<evidence type="ECO:0000256" key="5">
    <source>
        <dbReference type="PROSITE-ProRule" id="PRU00176"/>
    </source>
</evidence>
<keyword evidence="4 5" id="KW-0694">RNA-binding</keyword>
<dbReference type="PANTHER" id="PTHR48032:SF18">
    <property type="entry name" value="RRM DOMAIN-CONTAINING PROTEIN"/>
    <property type="match status" value="1"/>
</dbReference>
<evidence type="ECO:0000256" key="1">
    <source>
        <dbReference type="ARBA" id="ARBA00004496"/>
    </source>
</evidence>
<dbReference type="Gene3D" id="3.30.70.330">
    <property type="match status" value="2"/>
</dbReference>
<evidence type="ECO:0000259" key="7">
    <source>
        <dbReference type="PROSITE" id="PS50102"/>
    </source>
</evidence>
<feature type="compositionally biased region" description="Polar residues" evidence="6">
    <location>
        <begin position="297"/>
        <end position="347"/>
    </location>
</feature>
<feature type="domain" description="RRM" evidence="7">
    <location>
        <begin position="14"/>
        <end position="106"/>
    </location>
</feature>
<name>A0ABM1DU48_PRICU</name>
<accession>A0ABM1DU48</accession>
<sequence length="448" mass="47882">MSQGKQDRQQDEVGKMFVGGLSWKTTQESLHIYFSKYGEVVDCVVMKNPETGKSRGFGFVTYKDPSCLETVLSIQPHLLDDKQIDPKACNPRGSQKKTSHVTKGKKIFVGGLAPTASENDLREFFSKYGNVTEVSIMYDQQKQRSRGFGFVSFDSEEAVENTVAEHYININGKQAEIKRAEPQSGRGDGGGRGGGGGGGGGRSFNNMGTWNQSNGNGQMGGGMPQGWGGGPQGGGWGQQGFMPQGQWGQQQFGGQWGQGFPQQQPFMPNQGAGGAGGMGQGFGQFPQQNPQQQAAMYSQQPSGNWTQPQQMVPQGQSMPAQMPSQMGQMPPNTNFGMGSYPQEQSSYGPARGGVAPDTSSSASATPQSQYGANYNYAQPGFQGNMPGMATPGGGPQGDSPVVSQTPPTQVYQSPQGMPAQQTTPAGYTRDPRVSQSNSTPSFHPYRRQ</sequence>
<dbReference type="CDD" id="cd12325">
    <property type="entry name" value="RRM1_hnRNPA_hnRNPD_like"/>
    <property type="match status" value="1"/>
</dbReference>